<protein>
    <recommendedName>
        <fullName evidence="3">Amino acid transporter</fullName>
    </recommendedName>
</protein>
<name>A0A930YNH4_9ACTN</name>
<accession>A0A930YNH4</accession>
<dbReference type="InterPro" id="IPR043519">
    <property type="entry name" value="NT_sf"/>
</dbReference>
<evidence type="ECO:0000313" key="1">
    <source>
        <dbReference type="EMBL" id="MBF4769169.1"/>
    </source>
</evidence>
<dbReference type="SUPFAM" id="SSF81301">
    <property type="entry name" value="Nucleotidyltransferase"/>
    <property type="match status" value="1"/>
</dbReference>
<reference evidence="1" key="1">
    <citation type="submission" date="2020-11" db="EMBL/GenBank/DDBJ databases">
        <title>Nocardioides cynanchi sp. nov., isolated from soil of rhizosphere of Cynanchum wilfordii.</title>
        <authorList>
            <person name="Lee J.-S."/>
            <person name="Suh M.K."/>
            <person name="Kim J.-S."/>
        </authorList>
    </citation>
    <scope>NUCLEOTIDE SEQUENCE</scope>
    <source>
        <strain evidence="1">KCTC 19276</strain>
    </source>
</reference>
<dbReference type="AlphaFoldDB" id="A0A930YNH4"/>
<organism evidence="1 2">
    <name type="scientific">Nocardioides agariphilus</name>
    <dbReference type="NCBI Taxonomy" id="433664"/>
    <lineage>
        <taxon>Bacteria</taxon>
        <taxon>Bacillati</taxon>
        <taxon>Actinomycetota</taxon>
        <taxon>Actinomycetes</taxon>
        <taxon>Propionibacteriales</taxon>
        <taxon>Nocardioidaceae</taxon>
        <taxon>Nocardioides</taxon>
    </lineage>
</organism>
<comment type="caution">
    <text evidence="1">The sequence shown here is derived from an EMBL/GenBank/DDBJ whole genome shotgun (WGS) entry which is preliminary data.</text>
</comment>
<dbReference type="EMBL" id="JADKPO010000021">
    <property type="protein sequence ID" value="MBF4769169.1"/>
    <property type="molecule type" value="Genomic_DNA"/>
</dbReference>
<dbReference type="Proteomes" id="UP000660668">
    <property type="component" value="Unassembled WGS sequence"/>
</dbReference>
<sequence length="214" mass="24896">MRTEAEEAEDHYWERLYGTYDCFDPAGMQEFFDGFERPWWVVGGWAIEAFTGVPREHEDIDVSILTCDVPALREHVGDSLQLWNIADGALRPIIDHWPDVQHPESQIWGRRDPLSPWVFDMPLTPDRDGLWTNKKLPGHVAPLEEVTWVADDGIRYLNPEIVLMFKARLGRLKDTRDLEHAWPLMDERARAWLRETVEQLFPGHAWSARLGIDA</sequence>
<dbReference type="Pfam" id="PF10706">
    <property type="entry name" value="Aminoglyc_resit"/>
    <property type="match status" value="1"/>
</dbReference>
<dbReference type="Gene3D" id="3.30.460.40">
    <property type="match status" value="1"/>
</dbReference>
<proteinExistence type="predicted"/>
<keyword evidence="2" id="KW-1185">Reference proteome</keyword>
<dbReference type="InterPro" id="IPR019646">
    <property type="entry name" value="Aminoglyc_AdlTrfase"/>
</dbReference>
<gene>
    <name evidence="1" type="ORF">ISU10_15480</name>
</gene>
<evidence type="ECO:0000313" key="2">
    <source>
        <dbReference type="Proteomes" id="UP000660668"/>
    </source>
</evidence>
<evidence type="ECO:0008006" key="3">
    <source>
        <dbReference type="Google" id="ProtNLM"/>
    </source>
</evidence>